<name>A0A941AQ76_9BACI</name>
<feature type="transmembrane region" description="Helical" evidence="1">
    <location>
        <begin position="103"/>
        <end position="130"/>
    </location>
</feature>
<comment type="caution">
    <text evidence="2">The sequence shown here is derived from an EMBL/GenBank/DDBJ whole genome shotgun (WGS) entry which is preliminary data.</text>
</comment>
<dbReference type="AlphaFoldDB" id="A0A941AQ76"/>
<sequence length="209" mass="23683">MNQIVGKVDGILRWVTRIAYVNILWLVFTLLGLVAFGLFPATTAMLSISRKWLAGEVDFPYFKTFARAFKADFIKANGLGWILTVIGGILFLNYQLLQSGTEFHISVIFAFYLFVFLYTVVVLNVFPIFVHFKAPLFVHFRSALIIGLIHFHITLAMMLVLIAMIYIASSYPTVVLFFSGSLLATSYMWLIFKSIDRVEAKKEKLSATA</sequence>
<feature type="transmembrane region" description="Helical" evidence="1">
    <location>
        <begin position="174"/>
        <end position="192"/>
    </location>
</feature>
<proteinExistence type="predicted"/>
<feature type="transmembrane region" description="Helical" evidence="1">
    <location>
        <begin position="79"/>
        <end position="97"/>
    </location>
</feature>
<keyword evidence="1" id="KW-1133">Transmembrane helix</keyword>
<keyword evidence="1" id="KW-0472">Membrane</keyword>
<feature type="transmembrane region" description="Helical" evidence="1">
    <location>
        <begin position="20"/>
        <end position="41"/>
    </location>
</feature>
<evidence type="ECO:0000313" key="3">
    <source>
        <dbReference type="Proteomes" id="UP000678228"/>
    </source>
</evidence>
<protein>
    <submittedName>
        <fullName evidence="2">YesL family protein</fullName>
    </submittedName>
</protein>
<dbReference type="EMBL" id="JAGKSQ010000017">
    <property type="protein sequence ID" value="MBP3953590.1"/>
    <property type="molecule type" value="Genomic_DNA"/>
</dbReference>
<reference evidence="2" key="1">
    <citation type="submission" date="2021-03" db="EMBL/GenBank/DDBJ databases">
        <title>Bacillus suaedae sp. nov., isolated from Suaeda aralocaspica.</title>
        <authorList>
            <person name="Lei R.F.R."/>
        </authorList>
    </citation>
    <scope>NUCLEOTIDE SEQUENCE</scope>
    <source>
        <strain evidence="2">YZJH907-2</strain>
    </source>
</reference>
<dbReference type="InterPro" id="IPR006938">
    <property type="entry name" value="DUF624"/>
</dbReference>
<organism evidence="2 3">
    <name type="scientific">Halalkalibacter suaedae</name>
    <dbReference type="NCBI Taxonomy" id="2822140"/>
    <lineage>
        <taxon>Bacteria</taxon>
        <taxon>Bacillati</taxon>
        <taxon>Bacillota</taxon>
        <taxon>Bacilli</taxon>
        <taxon>Bacillales</taxon>
        <taxon>Bacillaceae</taxon>
        <taxon>Halalkalibacter</taxon>
    </lineage>
</organism>
<accession>A0A941AQ76</accession>
<dbReference type="RefSeq" id="WP_210599443.1">
    <property type="nucleotide sequence ID" value="NZ_JAGKSQ010000017.1"/>
</dbReference>
<dbReference type="Pfam" id="PF04854">
    <property type="entry name" value="DUF624"/>
    <property type="match status" value="1"/>
</dbReference>
<evidence type="ECO:0000256" key="1">
    <source>
        <dbReference type="SAM" id="Phobius"/>
    </source>
</evidence>
<keyword evidence="3" id="KW-1185">Reference proteome</keyword>
<keyword evidence="1" id="KW-0812">Transmembrane</keyword>
<evidence type="ECO:0000313" key="2">
    <source>
        <dbReference type="EMBL" id="MBP3953590.1"/>
    </source>
</evidence>
<gene>
    <name evidence="2" type="ORF">J7W16_21220</name>
</gene>
<dbReference type="Proteomes" id="UP000678228">
    <property type="component" value="Unassembled WGS sequence"/>
</dbReference>
<feature type="transmembrane region" description="Helical" evidence="1">
    <location>
        <begin position="142"/>
        <end position="168"/>
    </location>
</feature>